<dbReference type="AlphaFoldDB" id="A0AAU8ZR19"/>
<dbReference type="EMBL" id="CP028956">
    <property type="protein sequence ID" value="AWC95214.1"/>
    <property type="molecule type" value="Genomic_DNA"/>
</dbReference>
<proteinExistence type="predicted"/>
<evidence type="ECO:0000313" key="1">
    <source>
        <dbReference type="EMBL" id="AWC95201.1"/>
    </source>
</evidence>
<evidence type="ECO:0000313" key="2">
    <source>
        <dbReference type="EMBL" id="AWC95214.1"/>
    </source>
</evidence>
<dbReference type="RefSeq" id="WP_108657075.1">
    <property type="nucleotide sequence ID" value="NZ_CP028956.1"/>
</dbReference>
<name>A0AAU8ZR19_MORMO</name>
<protein>
    <submittedName>
        <fullName evidence="1">Uncharacterized protein</fullName>
    </submittedName>
</protein>
<sequence>MDNDITLIFSADMLSNKEIRSSYEALQEKIAMYEIDIKRKSYTLGVKDTSGKLPVYYLNVVKRIAARVGIQQFHVLSAGVLLLTQLPENIQNILVENAAKQLNLLGYSKPENLDIEKLELLISELEQIAQPLRKAVEMPSGMEGGTQQPLI</sequence>
<accession>A0AAU8ZR19</accession>
<evidence type="ECO:0000313" key="3">
    <source>
        <dbReference type="Proteomes" id="UP000244682"/>
    </source>
</evidence>
<dbReference type="Proteomes" id="UP000244682">
    <property type="component" value="Chromosome"/>
</dbReference>
<gene>
    <name evidence="1" type="ORF">AM380_16935</name>
    <name evidence="2" type="ORF">AM380_17005</name>
</gene>
<dbReference type="EMBL" id="CP028956">
    <property type="protein sequence ID" value="AWC95201.1"/>
    <property type="molecule type" value="Genomic_DNA"/>
</dbReference>
<organism evidence="1 3">
    <name type="scientific">Morganella morganii</name>
    <name type="common">Proteus morganii</name>
    <dbReference type="NCBI Taxonomy" id="582"/>
    <lineage>
        <taxon>Bacteria</taxon>
        <taxon>Pseudomonadati</taxon>
        <taxon>Pseudomonadota</taxon>
        <taxon>Gammaproteobacteria</taxon>
        <taxon>Enterobacterales</taxon>
        <taxon>Morganellaceae</taxon>
        <taxon>Morganella</taxon>
    </lineage>
</organism>
<reference evidence="1 3" key="1">
    <citation type="submission" date="2018-04" db="EMBL/GenBank/DDBJ databases">
        <title>Whole genome sequencing of Morganella morganii AR_0133.</title>
        <authorList>
            <person name="Conlan S."/>
            <person name="Thomas P.J."/>
            <person name="Mullikin J."/>
            <person name="Frank K.M."/>
            <person name="Segre J.A."/>
        </authorList>
    </citation>
    <scope>NUCLEOTIDE SEQUENCE [LARGE SCALE GENOMIC DNA]</scope>
    <source>
        <strain evidence="1 3">AR_0133</strain>
    </source>
</reference>